<dbReference type="Pfam" id="PF01735">
    <property type="entry name" value="PLA2_B"/>
    <property type="match status" value="1"/>
</dbReference>
<evidence type="ECO:0000313" key="11">
    <source>
        <dbReference type="EMBL" id="KAF3763282.1"/>
    </source>
</evidence>
<keyword evidence="3 9" id="KW-0732">Signal</keyword>
<sequence length="636" mass="69270">MQRVAVVLFVAGLALPPGVKCQSSADIDSFIPQRMACPEDVQVRPAGNLSSEEETWRETRLTEVISSMKSYLTTANISGFDTESYLSKLNTTNAPILGLAISGGGSTSGMGGLGIWQAFDERYEPAVKAGTGGITQCLTYLTGLSGGGCIAVSTLASNQYTTVDNIRQAVNFSENYVTGPNDNVSEYFTDLYENSLAKQEAGFPVSIADIFGQFWQMYLPESWQNSLFSDLATQNTSFSNGTGPMPILGLAEVIPGQSPSMGNILYPGRNSTNGFNLTEYEVTPFEFGSWLGGRVQGFMPTQYLGSAMSAGEPSGVTCVTGFDRFTFFQGATADAYNFYFISDFFNIPLFAKRALSSIQNLVARQDVGAPDDVDIPSEWDSNLLVGLVNQTAETFGQDFNDTLWAWVPNPFQDYNDAMANVTDLLLVDGSEAGETDPLRPLIIPQRGLDFIIVYEATLDAAYNCDNGTNLINSAQAAEQGGIPFPKVPTVDTLVLRNYTRQPTFFGCNDSAETPLLLWLPNSPWSSYSNYSYTMAAFTDTQLNVTLENAFNLATYGNGNIPAGEGWSTCLACAAVKKSVARVGLELPEVCSQCWTRFCWDGTEEDGKTDTETAFDLPLRLNPNLTYSEWYNTTWSM</sequence>
<keyword evidence="5 8" id="KW-0442">Lipid degradation</keyword>
<dbReference type="PROSITE" id="PS51210">
    <property type="entry name" value="PLA2C"/>
    <property type="match status" value="1"/>
</dbReference>
<reference evidence="11" key="1">
    <citation type="journal article" date="2020" name="Phytopathology">
        <title>Genome sequence of the chestnut blight fungus Cryphonectria parasitica EP155: A fundamental resource for an archetypical invasive plant pathogen.</title>
        <authorList>
            <person name="Crouch J.A."/>
            <person name="Dawe A."/>
            <person name="Aerts A."/>
            <person name="Barry K."/>
            <person name="Churchill A.C.L."/>
            <person name="Grimwood J."/>
            <person name="Hillman B."/>
            <person name="Milgroom M.G."/>
            <person name="Pangilinan J."/>
            <person name="Smith M."/>
            <person name="Salamov A."/>
            <person name="Schmutz J."/>
            <person name="Yadav J."/>
            <person name="Grigoriev I.V."/>
            <person name="Nuss D."/>
        </authorList>
    </citation>
    <scope>NUCLEOTIDE SEQUENCE</scope>
    <source>
        <strain evidence="11">EP155</strain>
    </source>
</reference>
<dbReference type="GeneID" id="63835509"/>
<dbReference type="GO" id="GO:0004622">
    <property type="term" value="F:phosphatidylcholine lysophospholipase activity"/>
    <property type="evidence" value="ECO:0007669"/>
    <property type="project" value="UniProtKB-EC"/>
</dbReference>
<dbReference type="PANTHER" id="PTHR10728:SF33">
    <property type="entry name" value="LYSOPHOSPHOLIPASE 1-RELATED"/>
    <property type="match status" value="1"/>
</dbReference>
<dbReference type="PANTHER" id="PTHR10728">
    <property type="entry name" value="CYTOSOLIC PHOSPHOLIPASE A2"/>
    <property type="match status" value="1"/>
</dbReference>
<protein>
    <recommendedName>
        <fullName evidence="2 9">Lysophospholipase</fullName>
        <ecNumber evidence="2 9">3.1.1.5</ecNumber>
    </recommendedName>
</protein>
<dbReference type="OrthoDB" id="4084751at2759"/>
<dbReference type="SMART" id="SM00022">
    <property type="entry name" value="PLAc"/>
    <property type="match status" value="1"/>
</dbReference>
<evidence type="ECO:0000256" key="2">
    <source>
        <dbReference type="ARBA" id="ARBA00013274"/>
    </source>
</evidence>
<dbReference type="Gene3D" id="3.40.1090.10">
    <property type="entry name" value="Cytosolic phospholipase A2 catalytic domain"/>
    <property type="match status" value="1"/>
</dbReference>
<evidence type="ECO:0000259" key="10">
    <source>
        <dbReference type="PROSITE" id="PS51210"/>
    </source>
</evidence>
<dbReference type="EMBL" id="MU032349">
    <property type="protein sequence ID" value="KAF3763282.1"/>
    <property type="molecule type" value="Genomic_DNA"/>
</dbReference>
<keyword evidence="7" id="KW-0325">Glycoprotein</keyword>
<gene>
    <name evidence="11" type="ORF">M406DRAFT_279340</name>
</gene>
<dbReference type="SUPFAM" id="SSF52151">
    <property type="entry name" value="FabD/lysophospholipase-like"/>
    <property type="match status" value="1"/>
</dbReference>
<dbReference type="RefSeq" id="XP_040774243.1">
    <property type="nucleotide sequence ID" value="XM_040918380.1"/>
</dbReference>
<evidence type="ECO:0000256" key="4">
    <source>
        <dbReference type="ARBA" id="ARBA00022801"/>
    </source>
</evidence>
<dbReference type="EC" id="3.1.1.5" evidence="2 9"/>
<evidence type="ECO:0000256" key="6">
    <source>
        <dbReference type="ARBA" id="ARBA00023098"/>
    </source>
</evidence>
<dbReference type="InterPro" id="IPR016035">
    <property type="entry name" value="Acyl_Trfase/lysoPLipase"/>
</dbReference>
<organism evidence="11 12">
    <name type="scientific">Cryphonectria parasitica (strain ATCC 38755 / EP155)</name>
    <dbReference type="NCBI Taxonomy" id="660469"/>
    <lineage>
        <taxon>Eukaryota</taxon>
        <taxon>Fungi</taxon>
        <taxon>Dikarya</taxon>
        <taxon>Ascomycota</taxon>
        <taxon>Pezizomycotina</taxon>
        <taxon>Sordariomycetes</taxon>
        <taxon>Sordariomycetidae</taxon>
        <taxon>Diaporthales</taxon>
        <taxon>Cryphonectriaceae</taxon>
        <taxon>Cryphonectria-Endothia species complex</taxon>
        <taxon>Cryphonectria</taxon>
    </lineage>
</organism>
<dbReference type="GO" id="GO:0005829">
    <property type="term" value="C:cytosol"/>
    <property type="evidence" value="ECO:0007669"/>
    <property type="project" value="TreeGrafter"/>
</dbReference>
<dbReference type="AlphaFoldDB" id="A0A9P4XXR1"/>
<evidence type="ECO:0000256" key="5">
    <source>
        <dbReference type="ARBA" id="ARBA00022963"/>
    </source>
</evidence>
<evidence type="ECO:0000256" key="8">
    <source>
        <dbReference type="PROSITE-ProRule" id="PRU00555"/>
    </source>
</evidence>
<dbReference type="GO" id="GO:0004623">
    <property type="term" value="F:phospholipase A2 activity"/>
    <property type="evidence" value="ECO:0007669"/>
    <property type="project" value="TreeGrafter"/>
</dbReference>
<dbReference type="GO" id="GO:0046475">
    <property type="term" value="P:glycerophospholipid catabolic process"/>
    <property type="evidence" value="ECO:0007669"/>
    <property type="project" value="TreeGrafter"/>
</dbReference>
<keyword evidence="4 8" id="KW-0378">Hydrolase</keyword>
<evidence type="ECO:0000256" key="7">
    <source>
        <dbReference type="ARBA" id="ARBA00023180"/>
    </source>
</evidence>
<evidence type="ECO:0000313" key="12">
    <source>
        <dbReference type="Proteomes" id="UP000803844"/>
    </source>
</evidence>
<evidence type="ECO:0000256" key="3">
    <source>
        <dbReference type="ARBA" id="ARBA00022729"/>
    </source>
</evidence>
<evidence type="ECO:0000256" key="9">
    <source>
        <dbReference type="RuleBase" id="RU362103"/>
    </source>
</evidence>
<accession>A0A9P4XXR1</accession>
<dbReference type="InterPro" id="IPR002642">
    <property type="entry name" value="LysoPLipase_cat_dom"/>
</dbReference>
<dbReference type="Proteomes" id="UP000803844">
    <property type="component" value="Unassembled WGS sequence"/>
</dbReference>
<comment type="caution">
    <text evidence="11">The sequence shown here is derived from an EMBL/GenBank/DDBJ whole genome shotgun (WGS) entry which is preliminary data.</text>
</comment>
<evidence type="ECO:0000256" key="1">
    <source>
        <dbReference type="ARBA" id="ARBA00008780"/>
    </source>
</evidence>
<feature type="chain" id="PRO_5040528107" description="Lysophospholipase" evidence="9">
    <location>
        <begin position="22"/>
        <end position="636"/>
    </location>
</feature>
<keyword evidence="12" id="KW-1185">Reference proteome</keyword>
<comment type="similarity">
    <text evidence="1 9">Belongs to the lysophospholipase family.</text>
</comment>
<comment type="catalytic activity">
    <reaction evidence="9">
        <text>a 1-acyl-sn-glycero-3-phosphocholine + H2O = sn-glycerol 3-phosphocholine + a fatty acid + H(+)</text>
        <dbReference type="Rhea" id="RHEA:15177"/>
        <dbReference type="ChEBI" id="CHEBI:15377"/>
        <dbReference type="ChEBI" id="CHEBI:15378"/>
        <dbReference type="ChEBI" id="CHEBI:16870"/>
        <dbReference type="ChEBI" id="CHEBI:28868"/>
        <dbReference type="ChEBI" id="CHEBI:58168"/>
        <dbReference type="EC" id="3.1.1.5"/>
    </reaction>
</comment>
<proteinExistence type="inferred from homology"/>
<keyword evidence="6 8" id="KW-0443">Lipid metabolism</keyword>
<feature type="signal peptide" evidence="9">
    <location>
        <begin position="1"/>
        <end position="21"/>
    </location>
</feature>
<name>A0A9P4XXR1_CRYP1</name>
<feature type="domain" description="PLA2c" evidence="10">
    <location>
        <begin position="36"/>
        <end position="604"/>
    </location>
</feature>